<dbReference type="PANTHER" id="PTHR43777:SF1">
    <property type="entry name" value="MOLYBDENUM COFACTOR CYTIDYLYLTRANSFERASE"/>
    <property type="match status" value="1"/>
</dbReference>
<reference evidence="2 3" key="1">
    <citation type="submission" date="2016-04" db="EMBL/GenBank/DDBJ databases">
        <title>Genome sequence of Methanobrevibacter filiformis DSM 11501.</title>
        <authorList>
            <person name="Poehlein A."/>
            <person name="Seedorf H."/>
            <person name="Daniel R."/>
        </authorList>
    </citation>
    <scope>NUCLEOTIDE SEQUENCE [LARGE SCALE GENOMIC DNA]</scope>
    <source>
        <strain evidence="2 3">DSM 11501</strain>
    </source>
</reference>
<accession>A0A166ADX3</accession>
<dbReference type="InterPro" id="IPR025877">
    <property type="entry name" value="MobA-like_NTP_Trfase"/>
</dbReference>
<dbReference type="PATRIC" id="fig|55758.3.peg.1484"/>
<dbReference type="AlphaFoldDB" id="A0A166ADX3"/>
<evidence type="ECO:0000313" key="3">
    <source>
        <dbReference type="Proteomes" id="UP000077066"/>
    </source>
</evidence>
<dbReference type="PANTHER" id="PTHR43777">
    <property type="entry name" value="MOLYBDENUM COFACTOR CYTIDYLYLTRANSFERASE"/>
    <property type="match status" value="1"/>
</dbReference>
<dbReference type="GO" id="GO:0061603">
    <property type="term" value="F:molybdenum cofactor guanylyltransferase activity"/>
    <property type="evidence" value="ECO:0007669"/>
    <property type="project" value="UniProtKB-EC"/>
</dbReference>
<sequence length="229" mass="25811">MTSISAIITAAGKSSRMVKDQINKNIPQKNKLLLELNGYNDYTILDLTIENVLNSGVNECIVVLGHYSSEVINNVVNLNKDNVKVVKNENVDVGLARSLLNGIQKTSSEVVLCCAGDQPTVLTPTYNNIITGIVDSNNPEKTISILRRLETGWLDTAKGLGMPFAVYKKPMMKYLEGENENLNPILRKMFKDGFSFFGIQEKENIELVNINNYEEYKLFLKYLENRRNK</sequence>
<dbReference type="RefSeq" id="WP_066972871.1">
    <property type="nucleotide sequence ID" value="NZ_LWMT01000240.1"/>
</dbReference>
<evidence type="ECO:0000313" key="2">
    <source>
        <dbReference type="EMBL" id="KZX11911.1"/>
    </source>
</evidence>
<dbReference type="OrthoDB" id="28434at2157"/>
<protein>
    <submittedName>
        <fullName evidence="2">Molybdenum cofactor guanylyltransferase</fullName>
        <ecNumber evidence="2">2.7.7.77</ecNumber>
    </submittedName>
</protein>
<dbReference type="SUPFAM" id="SSF53448">
    <property type="entry name" value="Nucleotide-diphospho-sugar transferases"/>
    <property type="match status" value="1"/>
</dbReference>
<evidence type="ECO:0000259" key="1">
    <source>
        <dbReference type="Pfam" id="PF12804"/>
    </source>
</evidence>
<dbReference type="Pfam" id="PF12804">
    <property type="entry name" value="NTP_transf_3"/>
    <property type="match status" value="1"/>
</dbReference>
<organism evidence="2 3">
    <name type="scientific">Methanobrevibacter filiformis</name>
    <dbReference type="NCBI Taxonomy" id="55758"/>
    <lineage>
        <taxon>Archaea</taxon>
        <taxon>Methanobacteriati</taxon>
        <taxon>Methanobacteriota</taxon>
        <taxon>Methanomada group</taxon>
        <taxon>Methanobacteria</taxon>
        <taxon>Methanobacteriales</taxon>
        <taxon>Methanobacteriaceae</taxon>
        <taxon>Methanobrevibacter</taxon>
    </lineage>
</organism>
<keyword evidence="3" id="KW-1185">Reference proteome</keyword>
<gene>
    <name evidence="2" type="primary">mobA_2</name>
    <name evidence="2" type="ORF">MBFIL_13020</name>
</gene>
<keyword evidence="2" id="KW-0548">Nucleotidyltransferase</keyword>
<feature type="domain" description="MobA-like NTP transferase" evidence="1">
    <location>
        <begin position="6"/>
        <end position="133"/>
    </location>
</feature>
<dbReference type="Gene3D" id="3.90.550.10">
    <property type="entry name" value="Spore Coat Polysaccharide Biosynthesis Protein SpsA, Chain A"/>
    <property type="match status" value="1"/>
</dbReference>
<keyword evidence="2" id="KW-0808">Transferase</keyword>
<dbReference type="EC" id="2.7.7.77" evidence="2"/>
<dbReference type="InterPro" id="IPR029044">
    <property type="entry name" value="Nucleotide-diphossugar_trans"/>
</dbReference>
<comment type="caution">
    <text evidence="2">The sequence shown here is derived from an EMBL/GenBank/DDBJ whole genome shotgun (WGS) entry which is preliminary data.</text>
</comment>
<name>A0A166ADX3_9EURY</name>
<proteinExistence type="predicted"/>
<dbReference type="STRING" id="55758.MBFIL_13020"/>
<dbReference type="EMBL" id="LWMT01000240">
    <property type="protein sequence ID" value="KZX11911.1"/>
    <property type="molecule type" value="Genomic_DNA"/>
</dbReference>
<dbReference type="Proteomes" id="UP000077066">
    <property type="component" value="Unassembled WGS sequence"/>
</dbReference>